<dbReference type="STRING" id="1848.SAMN05443637_117111"/>
<gene>
    <name evidence="3" type="ORF">SAMN05443637_117111</name>
</gene>
<keyword evidence="1 3" id="KW-0808">Transferase</keyword>
<accession>A0A1M6XNN7</accession>
<organism evidence="3 4">
    <name type="scientific">Pseudonocardia thermophila</name>
    <dbReference type="NCBI Taxonomy" id="1848"/>
    <lineage>
        <taxon>Bacteria</taxon>
        <taxon>Bacillati</taxon>
        <taxon>Actinomycetota</taxon>
        <taxon>Actinomycetes</taxon>
        <taxon>Pseudonocardiales</taxon>
        <taxon>Pseudonocardiaceae</taxon>
        <taxon>Pseudonocardia</taxon>
    </lineage>
</organism>
<dbReference type="EMBL" id="FRAP01000017">
    <property type="protein sequence ID" value="SHL07571.1"/>
    <property type="molecule type" value="Genomic_DNA"/>
</dbReference>
<dbReference type="AlphaFoldDB" id="A0A1M6XNN7"/>
<evidence type="ECO:0000313" key="4">
    <source>
        <dbReference type="Proteomes" id="UP000184363"/>
    </source>
</evidence>
<dbReference type="Proteomes" id="UP000184363">
    <property type="component" value="Unassembled WGS sequence"/>
</dbReference>
<dbReference type="InterPro" id="IPR003673">
    <property type="entry name" value="CoA-Trfase_fam_III"/>
</dbReference>
<dbReference type="OrthoDB" id="9797653at2"/>
<dbReference type="GO" id="GO:0008410">
    <property type="term" value="F:CoA-transferase activity"/>
    <property type="evidence" value="ECO:0007669"/>
    <property type="project" value="TreeGrafter"/>
</dbReference>
<dbReference type="InterPro" id="IPR050483">
    <property type="entry name" value="CoA-transferase_III_domain"/>
</dbReference>
<name>A0A1M6XNN7_PSETH</name>
<dbReference type="Gene3D" id="3.30.1540.10">
    <property type="entry name" value="formyl-coa transferase, domain 3"/>
    <property type="match status" value="1"/>
</dbReference>
<feature type="domain" description="Guanylate cyclase" evidence="2">
    <location>
        <begin position="165"/>
        <end position="193"/>
    </location>
</feature>
<dbReference type="GO" id="GO:0009190">
    <property type="term" value="P:cyclic nucleotide biosynthetic process"/>
    <property type="evidence" value="ECO:0007669"/>
    <property type="project" value="InterPro"/>
</dbReference>
<keyword evidence="4" id="KW-1185">Reference proteome</keyword>
<reference evidence="3 4" key="1">
    <citation type="submission" date="2016-11" db="EMBL/GenBank/DDBJ databases">
        <authorList>
            <person name="Jaros S."/>
            <person name="Januszkiewicz K."/>
            <person name="Wedrychowicz H."/>
        </authorList>
    </citation>
    <scope>NUCLEOTIDE SEQUENCE [LARGE SCALE GENOMIC DNA]</scope>
    <source>
        <strain evidence="3 4">DSM 43832</strain>
    </source>
</reference>
<evidence type="ECO:0000259" key="2">
    <source>
        <dbReference type="PROSITE" id="PS50125"/>
    </source>
</evidence>
<proteinExistence type="predicted"/>
<dbReference type="InterPro" id="IPR023606">
    <property type="entry name" value="CoA-Trfase_III_dom_1_sf"/>
</dbReference>
<dbReference type="PANTHER" id="PTHR48207">
    <property type="entry name" value="SUCCINATE--HYDROXYMETHYLGLUTARATE COA-TRANSFERASE"/>
    <property type="match status" value="1"/>
</dbReference>
<dbReference type="Gene3D" id="3.40.50.10540">
    <property type="entry name" value="Crotonobetainyl-coa:carnitine coa-transferase, domain 1"/>
    <property type="match status" value="1"/>
</dbReference>
<protein>
    <submittedName>
        <fullName evidence="3">Crotonobetainyl-CoA:carnitine CoA-transferase CaiB</fullName>
    </submittedName>
</protein>
<dbReference type="GO" id="GO:0035556">
    <property type="term" value="P:intracellular signal transduction"/>
    <property type="evidence" value="ECO:0007669"/>
    <property type="project" value="InterPro"/>
</dbReference>
<evidence type="ECO:0000313" key="3">
    <source>
        <dbReference type="EMBL" id="SHL07571.1"/>
    </source>
</evidence>
<dbReference type="PANTHER" id="PTHR48207:SF3">
    <property type="entry name" value="SUCCINATE--HYDROXYMETHYLGLUTARATE COA-TRANSFERASE"/>
    <property type="match status" value="1"/>
</dbReference>
<evidence type="ECO:0000256" key="1">
    <source>
        <dbReference type="ARBA" id="ARBA00022679"/>
    </source>
</evidence>
<dbReference type="InterPro" id="IPR001054">
    <property type="entry name" value="A/G_cyclase"/>
</dbReference>
<dbReference type="InterPro" id="IPR044855">
    <property type="entry name" value="CoA-Trfase_III_dom3_sf"/>
</dbReference>
<dbReference type="RefSeq" id="WP_073458915.1">
    <property type="nucleotide sequence ID" value="NZ_CALGVN010000041.1"/>
</dbReference>
<dbReference type="PROSITE" id="PS50125">
    <property type="entry name" value="GUANYLATE_CYCLASE_2"/>
    <property type="match status" value="1"/>
</dbReference>
<sequence length="402" mass="42812">MPARSGNGPLRGLTVVDFSTFLAGPFCTQLLADLGADVIKIEPPGGDSSRAIPPHYVGGESLYYLSVNRTKRSIVVDLKSPAGRDLAVALAGRADVVVENFGPGVAQRLGIDAEAICAAHPRLVWSSISGFGRAGDRTDLPAYDMIVQALSGVMMTTGEPGGQPVRLGIPAGDLVAGLYTAIGVLAELASRAEPAGSRVVDVSMFDGLISMLSYLGVYTLRTGVPPGPQGSGHASIPTYRSFLGGDGERLVITANTERMWRELCAVLEREELIDDARYRTADDRLRNATDLWPALEAAFLERPAHEWVKRCNARGVPAALVTDVPEALDAARRDSRSMILQLQSGPGERIDVIGNPVKIVGREVDSAAYPPRLGEHTDEVLSEVLNLSARQIDELRAAGAVR</sequence>
<dbReference type="Pfam" id="PF02515">
    <property type="entry name" value="CoA_transf_3"/>
    <property type="match status" value="1"/>
</dbReference>
<dbReference type="SUPFAM" id="SSF89796">
    <property type="entry name" value="CoA-transferase family III (CaiB/BaiF)"/>
    <property type="match status" value="1"/>
</dbReference>